<name>A0A6V7W693_MELEN</name>
<gene>
    <name evidence="2" type="ORF">MENT_LOCUS34768</name>
</gene>
<dbReference type="EMBL" id="CAJEWN010000435">
    <property type="protein sequence ID" value="CAD2182550.1"/>
    <property type="molecule type" value="Genomic_DNA"/>
</dbReference>
<feature type="signal peptide" evidence="1">
    <location>
        <begin position="1"/>
        <end position="21"/>
    </location>
</feature>
<dbReference type="AlphaFoldDB" id="A0A6V7W693"/>
<reference evidence="2 3" key="1">
    <citation type="submission" date="2020-08" db="EMBL/GenBank/DDBJ databases">
        <authorList>
            <person name="Koutsovoulos G."/>
            <person name="Danchin GJ E."/>
        </authorList>
    </citation>
    <scope>NUCLEOTIDE SEQUENCE [LARGE SCALE GENOMIC DNA]</scope>
</reference>
<evidence type="ECO:0000313" key="2">
    <source>
        <dbReference type="EMBL" id="CAD2182550.1"/>
    </source>
</evidence>
<feature type="chain" id="PRO_5027668688" evidence="1">
    <location>
        <begin position="22"/>
        <end position="161"/>
    </location>
</feature>
<protein>
    <submittedName>
        <fullName evidence="2">Uncharacterized protein</fullName>
    </submittedName>
</protein>
<dbReference type="OrthoDB" id="5890090at2759"/>
<dbReference type="Proteomes" id="UP000580250">
    <property type="component" value="Unassembled WGS sequence"/>
</dbReference>
<keyword evidence="1" id="KW-0732">Signal</keyword>
<evidence type="ECO:0000256" key="1">
    <source>
        <dbReference type="SAM" id="SignalP"/>
    </source>
</evidence>
<sequence>MTTSKFCLILFLIPFANLINCKNGKENGHDSQAIFTLQARARLASCHHGVGVLLYIGMGEISNSTSSTGGPIELEVAKTQHLLQIATELENSVKILKNSYDKDTEPPTKEIIHCIELYVDAYQEAKSNISSVVVPKNNNQITSAIGAMMREIAPLMAKIKK</sequence>
<evidence type="ECO:0000313" key="3">
    <source>
        <dbReference type="Proteomes" id="UP000580250"/>
    </source>
</evidence>
<accession>A0A6V7W693</accession>
<organism evidence="2 3">
    <name type="scientific">Meloidogyne enterolobii</name>
    <name type="common">Root-knot nematode worm</name>
    <name type="synonym">Meloidogyne mayaguensis</name>
    <dbReference type="NCBI Taxonomy" id="390850"/>
    <lineage>
        <taxon>Eukaryota</taxon>
        <taxon>Metazoa</taxon>
        <taxon>Ecdysozoa</taxon>
        <taxon>Nematoda</taxon>
        <taxon>Chromadorea</taxon>
        <taxon>Rhabditida</taxon>
        <taxon>Tylenchina</taxon>
        <taxon>Tylenchomorpha</taxon>
        <taxon>Tylenchoidea</taxon>
        <taxon>Meloidogynidae</taxon>
        <taxon>Meloidogyninae</taxon>
        <taxon>Meloidogyne</taxon>
    </lineage>
</organism>
<comment type="caution">
    <text evidence="2">The sequence shown here is derived from an EMBL/GenBank/DDBJ whole genome shotgun (WGS) entry which is preliminary data.</text>
</comment>
<proteinExistence type="predicted"/>